<feature type="compositionally biased region" description="Basic residues" evidence="3">
    <location>
        <begin position="177"/>
        <end position="190"/>
    </location>
</feature>
<name>A0ABP8U6S9_9ACTN</name>
<protein>
    <recommendedName>
        <fullName evidence="6">Phospholipase C</fullName>
    </recommendedName>
</protein>
<gene>
    <name evidence="4" type="ORF">GCM10023196_021300</name>
</gene>
<proteinExistence type="predicted"/>
<dbReference type="PANTHER" id="PTHR31956">
    <property type="entry name" value="NON-SPECIFIC PHOSPHOLIPASE C4-RELATED"/>
    <property type="match status" value="1"/>
</dbReference>
<dbReference type="Pfam" id="PF04185">
    <property type="entry name" value="Phosphoesterase"/>
    <property type="match status" value="1"/>
</dbReference>
<evidence type="ECO:0000256" key="3">
    <source>
        <dbReference type="SAM" id="MobiDB-lite"/>
    </source>
</evidence>
<evidence type="ECO:0008006" key="6">
    <source>
        <dbReference type="Google" id="ProtNLM"/>
    </source>
</evidence>
<evidence type="ECO:0000256" key="1">
    <source>
        <dbReference type="ARBA" id="ARBA00022801"/>
    </source>
</evidence>
<evidence type="ECO:0000313" key="4">
    <source>
        <dbReference type="EMBL" id="GAA4623774.1"/>
    </source>
</evidence>
<evidence type="ECO:0000313" key="5">
    <source>
        <dbReference type="Proteomes" id="UP001501442"/>
    </source>
</evidence>
<keyword evidence="1" id="KW-0378">Hydrolase</keyword>
<dbReference type="PANTHER" id="PTHR31956:SF1">
    <property type="entry name" value="NON-SPECIFIC PHOSPHOLIPASE C1"/>
    <property type="match status" value="1"/>
</dbReference>
<evidence type="ECO:0000256" key="2">
    <source>
        <dbReference type="ARBA" id="ARBA00023026"/>
    </source>
</evidence>
<reference evidence="5" key="1">
    <citation type="journal article" date="2019" name="Int. J. Syst. Evol. Microbiol.">
        <title>The Global Catalogue of Microorganisms (GCM) 10K type strain sequencing project: providing services to taxonomists for standard genome sequencing and annotation.</title>
        <authorList>
            <consortium name="The Broad Institute Genomics Platform"/>
            <consortium name="The Broad Institute Genome Sequencing Center for Infectious Disease"/>
            <person name="Wu L."/>
            <person name="Ma J."/>
        </authorList>
    </citation>
    <scope>NUCLEOTIDE SEQUENCE [LARGE SCALE GENOMIC DNA]</scope>
    <source>
        <strain evidence="5">JCM 17939</strain>
    </source>
</reference>
<comment type="caution">
    <text evidence="4">The sequence shown here is derived from an EMBL/GenBank/DDBJ whole genome shotgun (WGS) entry which is preliminary data.</text>
</comment>
<dbReference type="InterPro" id="IPR017850">
    <property type="entry name" value="Alkaline_phosphatase_core_sf"/>
</dbReference>
<accession>A0ABP8U6S9</accession>
<organism evidence="4 5">
    <name type="scientific">Actinoallomurus vinaceus</name>
    <dbReference type="NCBI Taxonomy" id="1080074"/>
    <lineage>
        <taxon>Bacteria</taxon>
        <taxon>Bacillati</taxon>
        <taxon>Actinomycetota</taxon>
        <taxon>Actinomycetes</taxon>
        <taxon>Streptosporangiales</taxon>
        <taxon>Thermomonosporaceae</taxon>
        <taxon>Actinoallomurus</taxon>
    </lineage>
</organism>
<dbReference type="Gene3D" id="3.40.720.10">
    <property type="entry name" value="Alkaline Phosphatase, subunit A"/>
    <property type="match status" value="1"/>
</dbReference>
<sequence>MAGPAWMRSRPRPSWDGPQSLHRVPVINARIPFTAPAEGTPGEWVTVSPLPSGASGIAGPIGPGFRVPALVISPWSRGGWVCSEPFDHTSTLRFLEPRFGVMEPNISAWRRKTLGDMTSALRLHGHDHSFPRLPDPTALYELEKQEAATLPPERGSERATASLTDCRRTCGGPSRRSSSRRSRGGRHAAW</sequence>
<keyword evidence="2" id="KW-0843">Virulence</keyword>
<dbReference type="EMBL" id="BAABHK010000002">
    <property type="protein sequence ID" value="GAA4623774.1"/>
    <property type="molecule type" value="Genomic_DNA"/>
</dbReference>
<feature type="region of interest" description="Disordered" evidence="3">
    <location>
        <begin position="147"/>
        <end position="190"/>
    </location>
</feature>
<keyword evidence="5" id="KW-1185">Reference proteome</keyword>
<dbReference type="Proteomes" id="UP001501442">
    <property type="component" value="Unassembled WGS sequence"/>
</dbReference>
<dbReference type="InterPro" id="IPR007312">
    <property type="entry name" value="Phosphoesterase"/>
</dbReference>